<protein>
    <submittedName>
        <fullName evidence="4">GbsR/MarR family transcriptional regulator</fullName>
    </submittedName>
</protein>
<dbReference type="InterPro" id="IPR052362">
    <property type="entry name" value="HTH-GbsR_regulator"/>
</dbReference>
<sequence>MTDGRPGENALIEDFGLRIGRAMGWPPMAGRTSGVLMLSEKPLTLGQLQEALDASKGSVSEMTRLLMVNGVVERAKEPGSRQFVYRWRDDAWIGCLRHQVTMTRELLELAENAQERGKHLPAEQRGRLRQMRDYYVFMTEQLEALLVEYTGQAKSGA</sequence>
<gene>
    <name evidence="4" type="ORF">ACFOSH_33625</name>
</gene>
<dbReference type="InterPro" id="IPR036390">
    <property type="entry name" value="WH_DNA-bd_sf"/>
</dbReference>
<keyword evidence="2" id="KW-0238">DNA-binding</keyword>
<evidence type="ECO:0000313" key="4">
    <source>
        <dbReference type="EMBL" id="MFC3454402.1"/>
    </source>
</evidence>
<comment type="caution">
    <text evidence="4">The sequence shown here is derived from an EMBL/GenBank/DDBJ whole genome shotgun (WGS) entry which is preliminary data.</text>
</comment>
<dbReference type="PANTHER" id="PTHR38465:SF2">
    <property type="entry name" value="HTH-TYPE TRANSCRIPTIONAL REGULATOR MMPR5"/>
    <property type="match status" value="1"/>
</dbReference>
<evidence type="ECO:0000256" key="1">
    <source>
        <dbReference type="ARBA" id="ARBA00023015"/>
    </source>
</evidence>
<keyword evidence="5" id="KW-1185">Reference proteome</keyword>
<dbReference type="RefSeq" id="WP_378243876.1">
    <property type="nucleotide sequence ID" value="NZ_JBHRWK010000064.1"/>
</dbReference>
<accession>A0ABV7P9E5</accession>
<name>A0ABV7P9E5_9PSEU</name>
<dbReference type="EMBL" id="JBHRWK010000064">
    <property type="protein sequence ID" value="MFC3454402.1"/>
    <property type="molecule type" value="Genomic_DNA"/>
</dbReference>
<dbReference type="Gene3D" id="1.10.10.10">
    <property type="entry name" value="Winged helix-like DNA-binding domain superfamily/Winged helix DNA-binding domain"/>
    <property type="match status" value="1"/>
</dbReference>
<evidence type="ECO:0000256" key="2">
    <source>
        <dbReference type="ARBA" id="ARBA00023125"/>
    </source>
</evidence>
<keyword evidence="1" id="KW-0805">Transcription regulation</keyword>
<dbReference type="SUPFAM" id="SSF46785">
    <property type="entry name" value="Winged helix' DNA-binding domain"/>
    <property type="match status" value="1"/>
</dbReference>
<proteinExistence type="predicted"/>
<dbReference type="InterPro" id="IPR036388">
    <property type="entry name" value="WH-like_DNA-bd_sf"/>
</dbReference>
<keyword evidence="3" id="KW-0804">Transcription</keyword>
<evidence type="ECO:0000313" key="5">
    <source>
        <dbReference type="Proteomes" id="UP001595645"/>
    </source>
</evidence>
<dbReference type="Gene3D" id="1.10.287.160">
    <property type="entry name" value="HR1 repeat"/>
    <property type="match status" value="1"/>
</dbReference>
<evidence type="ECO:0000256" key="3">
    <source>
        <dbReference type="ARBA" id="ARBA00023163"/>
    </source>
</evidence>
<dbReference type="PANTHER" id="PTHR38465">
    <property type="entry name" value="HTH-TYPE TRANSCRIPTIONAL REGULATOR MJ1563-RELATED"/>
    <property type="match status" value="1"/>
</dbReference>
<reference evidence="5" key="1">
    <citation type="journal article" date="2019" name="Int. J. Syst. Evol. Microbiol.">
        <title>The Global Catalogue of Microorganisms (GCM) 10K type strain sequencing project: providing services to taxonomists for standard genome sequencing and annotation.</title>
        <authorList>
            <consortium name="The Broad Institute Genomics Platform"/>
            <consortium name="The Broad Institute Genome Sequencing Center for Infectious Disease"/>
            <person name="Wu L."/>
            <person name="Ma J."/>
        </authorList>
    </citation>
    <scope>NUCLEOTIDE SEQUENCE [LARGE SCALE GENOMIC DNA]</scope>
    <source>
        <strain evidence="5">CGMCC 4.7676</strain>
    </source>
</reference>
<dbReference type="Proteomes" id="UP001595645">
    <property type="component" value="Unassembled WGS sequence"/>
</dbReference>
<organism evidence="4 5">
    <name type="scientific">Amycolatopsis speibonae</name>
    <dbReference type="NCBI Taxonomy" id="1450224"/>
    <lineage>
        <taxon>Bacteria</taxon>
        <taxon>Bacillati</taxon>
        <taxon>Actinomycetota</taxon>
        <taxon>Actinomycetes</taxon>
        <taxon>Pseudonocardiales</taxon>
        <taxon>Pseudonocardiaceae</taxon>
        <taxon>Amycolatopsis</taxon>
    </lineage>
</organism>